<keyword evidence="9" id="KW-0472">Membrane</keyword>
<keyword evidence="7" id="KW-0732">Signal</keyword>
<name>A0A096AIT2_9FIRM</name>
<dbReference type="GO" id="GO:0015031">
    <property type="term" value="P:protein transport"/>
    <property type="evidence" value="ECO:0007669"/>
    <property type="project" value="UniProtKB-KW"/>
</dbReference>
<comment type="subcellular location">
    <subcellularLocation>
        <location evidence="2">Cell outer membrane</location>
    </subcellularLocation>
    <subcellularLocation>
        <location evidence="1">Cell surface</location>
    </subcellularLocation>
</comment>
<proteinExistence type="inferred from homology"/>
<dbReference type="Pfam" id="PF03895">
    <property type="entry name" value="YadA_anchor"/>
    <property type="match status" value="1"/>
</dbReference>
<evidence type="ECO:0000256" key="9">
    <source>
        <dbReference type="ARBA" id="ARBA00023136"/>
    </source>
</evidence>
<reference evidence="15 16" key="1">
    <citation type="submission" date="2014-07" db="EMBL/GenBank/DDBJ databases">
        <authorList>
            <person name="McCorrison J."/>
            <person name="Sanka R."/>
            <person name="Torralba M."/>
            <person name="Gillis M."/>
            <person name="Haft D.H."/>
            <person name="Methe B."/>
            <person name="Sutton G."/>
            <person name="Nelson K.E."/>
        </authorList>
    </citation>
    <scope>NUCLEOTIDE SEQUENCE [LARGE SCALE GENOMIC DNA]</scope>
    <source>
        <strain evidence="15 16">DNF00314</strain>
    </source>
</reference>
<dbReference type="EMBL" id="JRNT01000029">
    <property type="protein sequence ID" value="KGF46730.1"/>
    <property type="molecule type" value="Genomic_DNA"/>
</dbReference>
<keyword evidence="16" id="KW-1185">Reference proteome</keyword>
<evidence type="ECO:0000256" key="1">
    <source>
        <dbReference type="ARBA" id="ARBA00004241"/>
    </source>
</evidence>
<comment type="caution">
    <text evidence="15">The sequence shown here is derived from an EMBL/GenBank/DDBJ whole genome shotgun (WGS) entry which is preliminary data.</text>
</comment>
<protein>
    <recommendedName>
        <fullName evidence="17">Trimeric autotransporter adhesin YadA-like C-terminal membrane anchor domain-containing protein</fullName>
    </recommendedName>
</protein>
<evidence type="ECO:0000256" key="3">
    <source>
        <dbReference type="ARBA" id="ARBA00005848"/>
    </source>
</evidence>
<dbReference type="RefSeq" id="WP_038153025.1">
    <property type="nucleotide sequence ID" value="NZ_JRNT01000029.1"/>
</dbReference>
<evidence type="ECO:0000259" key="14">
    <source>
        <dbReference type="Pfam" id="PF05662"/>
    </source>
</evidence>
<dbReference type="Gene3D" id="2.20.70.140">
    <property type="match status" value="1"/>
</dbReference>
<dbReference type="GO" id="GO:0009986">
    <property type="term" value="C:cell surface"/>
    <property type="evidence" value="ECO:0007669"/>
    <property type="project" value="UniProtKB-SubCell"/>
</dbReference>
<keyword evidence="10" id="KW-0998">Cell outer membrane</keyword>
<organism evidence="15 16">
    <name type="scientific">Veillonella montpellierensis DNF00314</name>
    <dbReference type="NCBI Taxonomy" id="1401067"/>
    <lineage>
        <taxon>Bacteria</taxon>
        <taxon>Bacillati</taxon>
        <taxon>Bacillota</taxon>
        <taxon>Negativicutes</taxon>
        <taxon>Veillonellales</taxon>
        <taxon>Veillonellaceae</taxon>
        <taxon>Veillonella</taxon>
    </lineage>
</organism>
<evidence type="ECO:0000313" key="15">
    <source>
        <dbReference type="EMBL" id="KGF46730.1"/>
    </source>
</evidence>
<feature type="domain" description="Trimeric autotransporter adhesin YadA-like stalk" evidence="14">
    <location>
        <begin position="362"/>
        <end position="401"/>
    </location>
</feature>
<dbReference type="eggNOG" id="COG5295">
    <property type="taxonomic scope" value="Bacteria"/>
</dbReference>
<dbReference type="InterPro" id="IPR008635">
    <property type="entry name" value="Coiled_stalk_dom"/>
</dbReference>
<keyword evidence="6" id="KW-0812">Transmembrane</keyword>
<evidence type="ECO:0000256" key="2">
    <source>
        <dbReference type="ARBA" id="ARBA00004442"/>
    </source>
</evidence>
<feature type="region of interest" description="Disordered" evidence="12">
    <location>
        <begin position="119"/>
        <end position="141"/>
    </location>
</feature>
<dbReference type="InterPro" id="IPR045584">
    <property type="entry name" value="Pilin-like"/>
</dbReference>
<keyword evidence="11" id="KW-0175">Coiled coil</keyword>
<evidence type="ECO:0000256" key="11">
    <source>
        <dbReference type="SAM" id="Coils"/>
    </source>
</evidence>
<dbReference type="Pfam" id="PF05662">
    <property type="entry name" value="YadA_stalk"/>
    <property type="match status" value="1"/>
</dbReference>
<gene>
    <name evidence="15" type="ORF">HMPREF0872_07510</name>
</gene>
<comment type="similarity">
    <text evidence="3">Belongs to the autotransporter-2 (AT-2) (TC 1.B.40) family.</text>
</comment>
<accession>A0A096AIT2</accession>
<keyword evidence="5" id="KW-1134">Transmembrane beta strand</keyword>
<feature type="domain" description="Trimeric autotransporter adhesin YadA-like C-terminal membrane anchor" evidence="13">
    <location>
        <begin position="413"/>
        <end position="470"/>
    </location>
</feature>
<evidence type="ECO:0000256" key="7">
    <source>
        <dbReference type="ARBA" id="ARBA00022729"/>
    </source>
</evidence>
<dbReference type="GO" id="GO:0009279">
    <property type="term" value="C:cell outer membrane"/>
    <property type="evidence" value="ECO:0007669"/>
    <property type="project" value="UniProtKB-SubCell"/>
</dbReference>
<feature type="non-terminal residue" evidence="15">
    <location>
        <position position="1"/>
    </location>
</feature>
<keyword evidence="8" id="KW-0653">Protein transport</keyword>
<dbReference type="InterPro" id="IPR005594">
    <property type="entry name" value="YadA_C"/>
</dbReference>
<evidence type="ECO:0000313" key="16">
    <source>
        <dbReference type="Proteomes" id="UP000029628"/>
    </source>
</evidence>
<evidence type="ECO:0000256" key="6">
    <source>
        <dbReference type="ARBA" id="ARBA00022692"/>
    </source>
</evidence>
<sequence>YDIRLKDTVTLGTDPSKQVIMDGTTGTITTGTGDSKVTVNGTTGIVEAGTGANKVTINGTTGTVSTGDTTVSTTGVVVKKDKKESEVDAAGATFKDDTNATNVTSTTIRVNGKTGENNTVTGGVVIGNQTVTPSDDGKKTDGTATTGNFLTGLDNTKWDVTNPTFVSGRAATEDQLVAVSKQFGGIRQFVGDTKTKEGKDLALKVKLGETLAIKGGATNLTDKNIGVEVTEAVTNKDGTIKTPATMTVKLAKNVEMQDGTTHYTGTHTPQYYDDKKKKYKPILDDHKKPVEMKTDVLHSGTDTTYTMYRPGVDPTKEPKATPFATTNVSPLGVTISSTTLDGKEHRPDVSLTFNGLNNGGNRITNVAPGVKGTDAVNLDQLKDATNNVMNEATGDIYKAGAKAAALAALKPLQYDPLEPTQIMAGIGNYKKETAVALGIAHFTREDTMFHAGITLGENENMFNAGFSHKFGWSADKRAVPDRYKAGPISSVYVLQDEVIALKEENATTKAAYKKVLEDNAHIQAENQEMKASYSKMAQDNEEMKAQIKKLMQAMGIK</sequence>
<dbReference type="Gene3D" id="3.30.1300.30">
    <property type="entry name" value="GSPII I/J protein-like"/>
    <property type="match status" value="1"/>
</dbReference>
<dbReference type="Proteomes" id="UP000029628">
    <property type="component" value="Unassembled WGS sequence"/>
</dbReference>
<feature type="coiled-coil region" evidence="11">
    <location>
        <begin position="526"/>
        <end position="553"/>
    </location>
</feature>
<evidence type="ECO:0000259" key="13">
    <source>
        <dbReference type="Pfam" id="PF03895"/>
    </source>
</evidence>
<evidence type="ECO:0008006" key="17">
    <source>
        <dbReference type="Google" id="ProtNLM"/>
    </source>
</evidence>
<evidence type="ECO:0000256" key="5">
    <source>
        <dbReference type="ARBA" id="ARBA00022452"/>
    </source>
</evidence>
<dbReference type="SUPFAM" id="SSF54523">
    <property type="entry name" value="Pili subunits"/>
    <property type="match status" value="1"/>
</dbReference>
<evidence type="ECO:0000256" key="12">
    <source>
        <dbReference type="SAM" id="MobiDB-lite"/>
    </source>
</evidence>
<evidence type="ECO:0000256" key="10">
    <source>
        <dbReference type="ARBA" id="ARBA00023237"/>
    </source>
</evidence>
<feature type="compositionally biased region" description="Polar residues" evidence="12">
    <location>
        <begin position="119"/>
        <end position="133"/>
    </location>
</feature>
<keyword evidence="4" id="KW-0813">Transport</keyword>
<dbReference type="AlphaFoldDB" id="A0A096AIT2"/>
<evidence type="ECO:0000256" key="4">
    <source>
        <dbReference type="ARBA" id="ARBA00022448"/>
    </source>
</evidence>
<evidence type="ECO:0000256" key="8">
    <source>
        <dbReference type="ARBA" id="ARBA00022927"/>
    </source>
</evidence>